<sequence length="474" mass="51327">MTDQQCATSDDRCRATRRSIRLRGRPDRGGRQTNQETTMVQPVAVGTMRKVTLRIVPLLFLLWLVNFLDRVNVSFAALDMTNTFHFTPELYGFGAGIFFIGYILFEIPSNLALQRFGARLWLARIIVTWGIVSALQAFVFNATSFVAIRFLLGVAEAGFLPGVLYYLTRWFPAEQRARAIGQVMSANMIAVVVGAPLSAAILSMGDVAGLAGWQWIFILEAVPAVALGVFTYFFLSDEPEHARWLSAPEREWLVDTMKRDREAAASLGTERLGVAMREPIVWLLGLLYLLVGTGFFGITLWLPQIVRQMAAMSTIQVGMLSALPFLLGAIAMVLNGRHSDRTLERRWHLAIPLAVGSIGLMASALVHSAALELASVCLAMLGIGASLSVFWSIPSSFLTGRAAAGGLALVNTISGLSGFVGPYAIGWIRGHSPDFSNALFFMAGSIAAAAVLAAILPFPGVPGRKLDPAPRSPA</sequence>
<dbReference type="Proteomes" id="UP001609186">
    <property type="component" value="Unassembled WGS sequence"/>
</dbReference>
<feature type="transmembrane region" description="Helical" evidence="7">
    <location>
        <begin position="373"/>
        <end position="393"/>
    </location>
</feature>
<proteinExistence type="predicted"/>
<name>A0ABW7L3M4_9BURK</name>
<feature type="transmembrane region" description="Helical" evidence="7">
    <location>
        <begin position="121"/>
        <end position="140"/>
    </location>
</feature>
<comment type="caution">
    <text evidence="9">The sequence shown here is derived from an EMBL/GenBank/DDBJ whole genome shotgun (WGS) entry which is preliminary data.</text>
</comment>
<evidence type="ECO:0000256" key="6">
    <source>
        <dbReference type="SAM" id="MobiDB-lite"/>
    </source>
</evidence>
<feature type="transmembrane region" description="Helical" evidence="7">
    <location>
        <begin position="213"/>
        <end position="235"/>
    </location>
</feature>
<dbReference type="InterPro" id="IPR020846">
    <property type="entry name" value="MFS_dom"/>
</dbReference>
<keyword evidence="4 7" id="KW-1133">Transmembrane helix</keyword>
<feature type="transmembrane region" description="Helical" evidence="7">
    <location>
        <begin position="438"/>
        <end position="458"/>
    </location>
</feature>
<dbReference type="SUPFAM" id="SSF103473">
    <property type="entry name" value="MFS general substrate transporter"/>
    <property type="match status" value="1"/>
</dbReference>
<accession>A0ABW7L3M4</accession>
<dbReference type="InterPro" id="IPR011701">
    <property type="entry name" value="MFS"/>
</dbReference>
<evidence type="ECO:0000313" key="10">
    <source>
        <dbReference type="Proteomes" id="UP001609186"/>
    </source>
</evidence>
<feature type="transmembrane region" description="Helical" evidence="7">
    <location>
        <begin position="179"/>
        <end position="201"/>
    </location>
</feature>
<feature type="transmembrane region" description="Helical" evidence="7">
    <location>
        <begin position="314"/>
        <end position="335"/>
    </location>
</feature>
<evidence type="ECO:0000313" key="9">
    <source>
        <dbReference type="EMBL" id="MFH5252661.1"/>
    </source>
</evidence>
<feature type="region of interest" description="Disordered" evidence="6">
    <location>
        <begin position="18"/>
        <end position="37"/>
    </location>
</feature>
<evidence type="ECO:0000256" key="1">
    <source>
        <dbReference type="ARBA" id="ARBA00004141"/>
    </source>
</evidence>
<keyword evidence="10" id="KW-1185">Reference proteome</keyword>
<dbReference type="InterPro" id="IPR036259">
    <property type="entry name" value="MFS_trans_sf"/>
</dbReference>
<evidence type="ECO:0000256" key="7">
    <source>
        <dbReference type="SAM" id="Phobius"/>
    </source>
</evidence>
<dbReference type="Gene3D" id="1.20.1250.20">
    <property type="entry name" value="MFS general substrate transporter like domains"/>
    <property type="match status" value="2"/>
</dbReference>
<gene>
    <name evidence="9" type="ORF">ACGTRS_15645</name>
</gene>
<feature type="domain" description="Major facilitator superfamily (MFS) profile" evidence="8">
    <location>
        <begin position="55"/>
        <end position="462"/>
    </location>
</feature>
<comment type="subcellular location">
    <subcellularLocation>
        <location evidence="1">Membrane</location>
        <topology evidence="1">Multi-pass membrane protein</topology>
    </subcellularLocation>
</comment>
<dbReference type="PROSITE" id="PS50850">
    <property type="entry name" value="MFS"/>
    <property type="match status" value="1"/>
</dbReference>
<feature type="transmembrane region" description="Helical" evidence="7">
    <location>
        <begin position="405"/>
        <end position="426"/>
    </location>
</feature>
<dbReference type="Pfam" id="PF07690">
    <property type="entry name" value="MFS_1"/>
    <property type="match status" value="1"/>
</dbReference>
<evidence type="ECO:0000256" key="3">
    <source>
        <dbReference type="ARBA" id="ARBA00022692"/>
    </source>
</evidence>
<evidence type="ECO:0000256" key="5">
    <source>
        <dbReference type="ARBA" id="ARBA00023136"/>
    </source>
</evidence>
<dbReference type="EMBL" id="JBIMPM010000017">
    <property type="protein sequence ID" value="MFH5252661.1"/>
    <property type="molecule type" value="Genomic_DNA"/>
</dbReference>
<protein>
    <submittedName>
        <fullName evidence="9">MFS transporter</fullName>
    </submittedName>
</protein>
<feature type="transmembrane region" description="Helical" evidence="7">
    <location>
        <begin position="146"/>
        <end position="167"/>
    </location>
</feature>
<evidence type="ECO:0000256" key="2">
    <source>
        <dbReference type="ARBA" id="ARBA00022448"/>
    </source>
</evidence>
<evidence type="ECO:0000256" key="4">
    <source>
        <dbReference type="ARBA" id="ARBA00022989"/>
    </source>
</evidence>
<feature type="transmembrane region" description="Helical" evidence="7">
    <location>
        <begin position="90"/>
        <end position="109"/>
    </location>
</feature>
<dbReference type="CDD" id="cd17319">
    <property type="entry name" value="MFS_ExuT_GudP_like"/>
    <property type="match status" value="1"/>
</dbReference>
<evidence type="ECO:0000259" key="8">
    <source>
        <dbReference type="PROSITE" id="PS50850"/>
    </source>
</evidence>
<reference evidence="9 10" key="1">
    <citation type="submission" date="2024-10" db="EMBL/GenBank/DDBJ databases">
        <title>Burkholderia semiarida in Mexico.</title>
        <authorList>
            <person name="Estrada P."/>
        </authorList>
    </citation>
    <scope>NUCLEOTIDE SEQUENCE [LARGE SCALE GENOMIC DNA]</scope>
    <source>
        <strain evidence="9 10">CLM7-1</strain>
    </source>
</reference>
<feature type="transmembrane region" description="Helical" evidence="7">
    <location>
        <begin position="280"/>
        <end position="302"/>
    </location>
</feature>
<dbReference type="RefSeq" id="WP_226232128.1">
    <property type="nucleotide sequence ID" value="NZ_JBIMPM010000017.1"/>
</dbReference>
<dbReference type="PANTHER" id="PTHR43791:SF36">
    <property type="entry name" value="TRANSPORTER, PUTATIVE (AFU_ORTHOLOGUE AFUA_6G08340)-RELATED"/>
    <property type="match status" value="1"/>
</dbReference>
<organism evidence="9 10">
    <name type="scientific">Burkholderia semiarida</name>
    <dbReference type="NCBI Taxonomy" id="2843303"/>
    <lineage>
        <taxon>Bacteria</taxon>
        <taxon>Pseudomonadati</taxon>
        <taxon>Pseudomonadota</taxon>
        <taxon>Betaproteobacteria</taxon>
        <taxon>Burkholderiales</taxon>
        <taxon>Burkholderiaceae</taxon>
        <taxon>Burkholderia</taxon>
        <taxon>Burkholderia cepacia complex</taxon>
    </lineage>
</organism>
<keyword evidence="5 7" id="KW-0472">Membrane</keyword>
<keyword evidence="3 7" id="KW-0812">Transmembrane</keyword>
<keyword evidence="2" id="KW-0813">Transport</keyword>
<feature type="transmembrane region" description="Helical" evidence="7">
    <location>
        <begin position="347"/>
        <end position="367"/>
    </location>
</feature>
<dbReference type="PANTHER" id="PTHR43791">
    <property type="entry name" value="PERMEASE-RELATED"/>
    <property type="match status" value="1"/>
</dbReference>